<dbReference type="Proteomes" id="UP001498476">
    <property type="component" value="Unassembled WGS sequence"/>
</dbReference>
<dbReference type="PROSITE" id="PS51186">
    <property type="entry name" value="GNAT"/>
    <property type="match status" value="1"/>
</dbReference>
<dbReference type="PANTHER" id="PTHR42791:SF17">
    <property type="entry name" value="ACETYLTRANSFERASE, GNAT FAMILY FAMILY (AFU_ORTHOLOGUE AFUA_8G05690)"/>
    <property type="match status" value="1"/>
</dbReference>
<gene>
    <name evidence="2" type="ORF">QQX98_009861</name>
</gene>
<comment type="caution">
    <text evidence="2">The sequence shown here is derived from an EMBL/GenBank/DDBJ whole genome shotgun (WGS) entry which is preliminary data.</text>
</comment>
<reference evidence="2 3" key="1">
    <citation type="journal article" date="2025" name="Microbiol. Resour. Announc.">
        <title>Draft genome sequences for Neonectria magnoliae and Neonectria punicea, canker pathogens of Liriodendron tulipifera and Acer saccharum in West Virginia.</title>
        <authorList>
            <person name="Petronek H.M."/>
            <person name="Kasson M.T."/>
            <person name="Metheny A.M."/>
            <person name="Stauder C.M."/>
            <person name="Lovett B."/>
            <person name="Lynch S.C."/>
            <person name="Garnas J.R."/>
            <person name="Kasson L.R."/>
            <person name="Stajich J.E."/>
        </authorList>
    </citation>
    <scope>NUCLEOTIDE SEQUENCE [LARGE SCALE GENOMIC DNA]</scope>
    <source>
        <strain evidence="2 3">NRRL 64653</strain>
    </source>
</reference>
<accession>A0ABR1GR92</accession>
<dbReference type="InterPro" id="IPR000182">
    <property type="entry name" value="GNAT_dom"/>
</dbReference>
<dbReference type="Gene3D" id="3.40.630.30">
    <property type="match status" value="1"/>
</dbReference>
<dbReference type="InterPro" id="IPR052523">
    <property type="entry name" value="Trichothecene_AcTrans"/>
</dbReference>
<organism evidence="2 3">
    <name type="scientific">Neonectria punicea</name>
    <dbReference type="NCBI Taxonomy" id="979145"/>
    <lineage>
        <taxon>Eukaryota</taxon>
        <taxon>Fungi</taxon>
        <taxon>Dikarya</taxon>
        <taxon>Ascomycota</taxon>
        <taxon>Pezizomycotina</taxon>
        <taxon>Sordariomycetes</taxon>
        <taxon>Hypocreomycetidae</taxon>
        <taxon>Hypocreales</taxon>
        <taxon>Nectriaceae</taxon>
        <taxon>Neonectria</taxon>
    </lineage>
</organism>
<evidence type="ECO:0000313" key="3">
    <source>
        <dbReference type="Proteomes" id="UP001498476"/>
    </source>
</evidence>
<dbReference type="EMBL" id="JAZAVJ010000203">
    <property type="protein sequence ID" value="KAK7407990.1"/>
    <property type="molecule type" value="Genomic_DNA"/>
</dbReference>
<evidence type="ECO:0000259" key="1">
    <source>
        <dbReference type="PROSITE" id="PS51186"/>
    </source>
</evidence>
<keyword evidence="3" id="KW-1185">Reference proteome</keyword>
<proteinExistence type="predicted"/>
<dbReference type="SUPFAM" id="SSF55729">
    <property type="entry name" value="Acyl-CoA N-acyltransferases (Nat)"/>
    <property type="match status" value="1"/>
</dbReference>
<evidence type="ECO:0000313" key="2">
    <source>
        <dbReference type="EMBL" id="KAK7407990.1"/>
    </source>
</evidence>
<dbReference type="InterPro" id="IPR016181">
    <property type="entry name" value="Acyl_CoA_acyltransferase"/>
</dbReference>
<dbReference type="Pfam" id="PF13673">
    <property type="entry name" value="Acetyltransf_10"/>
    <property type="match status" value="1"/>
</dbReference>
<protein>
    <recommendedName>
        <fullName evidence="1">N-acetyltransferase domain-containing protein</fullName>
    </recommendedName>
</protein>
<feature type="domain" description="N-acetyltransferase" evidence="1">
    <location>
        <begin position="68"/>
        <end position="206"/>
    </location>
</feature>
<name>A0ABR1GR92_9HYPO</name>
<dbReference type="PANTHER" id="PTHR42791">
    <property type="entry name" value="GNAT FAMILY ACETYLTRANSFERASE"/>
    <property type="match status" value="1"/>
</dbReference>
<sequence>MVDAYFDGFFGNPLSLRCFPPNDPEVRAYWTKRVEGNIGLPGNHIVVAVSSPSPPVDGPADSTSDSDSDFASVPGPAILGWVRWVRCPDGPPAKHPLALTPAMYPSSGDGVAAARFFQAAGDAAVRYVAGREYWLLSTIVTRRDAQRRGVGAAFMNFGVERVDEDGWMAYTNASKAGRPLYERFGFKVVGQSWFDELGLDMFHMVRDPKAVNGA</sequence>